<dbReference type="EMBL" id="VSRR010003388">
    <property type="protein sequence ID" value="MPC35945.1"/>
    <property type="molecule type" value="Genomic_DNA"/>
</dbReference>
<keyword evidence="3" id="KW-1185">Reference proteome</keyword>
<organism evidence="2 3">
    <name type="scientific">Portunus trituberculatus</name>
    <name type="common">Swimming crab</name>
    <name type="synonym">Neptunus trituberculatus</name>
    <dbReference type="NCBI Taxonomy" id="210409"/>
    <lineage>
        <taxon>Eukaryota</taxon>
        <taxon>Metazoa</taxon>
        <taxon>Ecdysozoa</taxon>
        <taxon>Arthropoda</taxon>
        <taxon>Crustacea</taxon>
        <taxon>Multicrustacea</taxon>
        <taxon>Malacostraca</taxon>
        <taxon>Eumalacostraca</taxon>
        <taxon>Eucarida</taxon>
        <taxon>Decapoda</taxon>
        <taxon>Pleocyemata</taxon>
        <taxon>Brachyura</taxon>
        <taxon>Eubrachyura</taxon>
        <taxon>Portunoidea</taxon>
        <taxon>Portunidae</taxon>
        <taxon>Portuninae</taxon>
        <taxon>Portunus</taxon>
    </lineage>
</organism>
<name>A0A5B7ERB7_PORTR</name>
<proteinExistence type="predicted"/>
<dbReference type="Proteomes" id="UP000324222">
    <property type="component" value="Unassembled WGS sequence"/>
</dbReference>
<protein>
    <submittedName>
        <fullName evidence="2">Uncharacterized protein</fullName>
    </submittedName>
</protein>
<evidence type="ECO:0000313" key="2">
    <source>
        <dbReference type="EMBL" id="MPC35945.1"/>
    </source>
</evidence>
<gene>
    <name evidence="2" type="ORF">E2C01_029384</name>
</gene>
<feature type="compositionally biased region" description="Low complexity" evidence="1">
    <location>
        <begin position="66"/>
        <end position="81"/>
    </location>
</feature>
<dbReference type="AlphaFoldDB" id="A0A5B7ERB7"/>
<evidence type="ECO:0000313" key="3">
    <source>
        <dbReference type="Proteomes" id="UP000324222"/>
    </source>
</evidence>
<comment type="caution">
    <text evidence="2">The sequence shown here is derived from an EMBL/GenBank/DDBJ whole genome shotgun (WGS) entry which is preliminary data.</text>
</comment>
<accession>A0A5B7ERB7</accession>
<evidence type="ECO:0000256" key="1">
    <source>
        <dbReference type="SAM" id="MobiDB-lite"/>
    </source>
</evidence>
<feature type="region of interest" description="Disordered" evidence="1">
    <location>
        <begin position="50"/>
        <end position="81"/>
    </location>
</feature>
<sequence length="81" mass="9032">MVYLGFSHPKTPFSLKVTKLPILGEGIGHDREKGFFLDIYQVSKGGERRVTVAQNTDVPQGWRGKPSPQQYRSSSPPSSRT</sequence>
<reference evidence="2 3" key="1">
    <citation type="submission" date="2019-05" db="EMBL/GenBank/DDBJ databases">
        <title>Another draft genome of Portunus trituberculatus and its Hox gene families provides insights of decapod evolution.</title>
        <authorList>
            <person name="Jeong J.-H."/>
            <person name="Song I."/>
            <person name="Kim S."/>
            <person name="Choi T."/>
            <person name="Kim D."/>
            <person name="Ryu S."/>
            <person name="Kim W."/>
        </authorList>
    </citation>
    <scope>NUCLEOTIDE SEQUENCE [LARGE SCALE GENOMIC DNA]</scope>
    <source>
        <tissue evidence="2">Muscle</tissue>
    </source>
</reference>